<dbReference type="RefSeq" id="WP_047873139.1">
    <property type="nucleotide sequence ID" value="NZ_BMYC01000001.1"/>
</dbReference>
<accession>A0A0J1JIB5</accession>
<protein>
    <submittedName>
        <fullName evidence="1">Uncharacterized protein</fullName>
    </submittedName>
</protein>
<keyword evidence="2" id="KW-1185">Reference proteome</keyword>
<organism evidence="1 2">
    <name type="scientific">Photobacterium aphoticum</name>
    <dbReference type="NCBI Taxonomy" id="754436"/>
    <lineage>
        <taxon>Bacteria</taxon>
        <taxon>Pseudomonadati</taxon>
        <taxon>Pseudomonadota</taxon>
        <taxon>Gammaproteobacteria</taxon>
        <taxon>Vibrionales</taxon>
        <taxon>Vibrionaceae</taxon>
        <taxon>Photobacterium</taxon>
    </lineage>
</organism>
<name>A0A0J1JIB5_9GAMM</name>
<dbReference type="Proteomes" id="UP000036426">
    <property type="component" value="Unassembled WGS sequence"/>
</dbReference>
<dbReference type="AlphaFoldDB" id="A0A0J1JIB5"/>
<comment type="caution">
    <text evidence="1">The sequence shown here is derived from an EMBL/GenBank/DDBJ whole genome shotgun (WGS) entry which is preliminary data.</text>
</comment>
<gene>
    <name evidence="1" type="ORF">ABT58_04320</name>
</gene>
<evidence type="ECO:0000313" key="2">
    <source>
        <dbReference type="Proteomes" id="UP000036426"/>
    </source>
</evidence>
<dbReference type="EMBL" id="LDOV01000010">
    <property type="protein sequence ID" value="KLV01687.1"/>
    <property type="molecule type" value="Genomic_DNA"/>
</dbReference>
<evidence type="ECO:0000313" key="1">
    <source>
        <dbReference type="EMBL" id="KLV01687.1"/>
    </source>
</evidence>
<sequence>MAFIIQSIGRLLVDFDRHILINEKVFVVTDWAKWILPVETDRLEIRLSDINVSHMMIQLVTKLACIE</sequence>
<proteinExistence type="predicted"/>
<reference evidence="1 2" key="1">
    <citation type="submission" date="2015-05" db="EMBL/GenBank/DDBJ databases">
        <title>Photobacterium galathea sp. nov.</title>
        <authorList>
            <person name="Machado H."/>
            <person name="Gram L."/>
        </authorList>
    </citation>
    <scope>NUCLEOTIDE SEQUENCE [LARGE SCALE GENOMIC DNA]</scope>
    <source>
        <strain evidence="1 2">DSM 25995</strain>
    </source>
</reference>